<feature type="domain" description="Cadherin" evidence="11">
    <location>
        <begin position="955"/>
        <end position="1058"/>
    </location>
</feature>
<feature type="region of interest" description="Disordered" evidence="8">
    <location>
        <begin position="533"/>
        <end position="589"/>
    </location>
</feature>
<keyword evidence="3" id="KW-0677">Repeat</keyword>
<evidence type="ECO:0000313" key="12">
    <source>
        <dbReference type="EnsemblMetazoa" id="CJA01131a.1"/>
    </source>
</evidence>
<evidence type="ECO:0000256" key="2">
    <source>
        <dbReference type="ARBA" id="ARBA00022692"/>
    </source>
</evidence>
<evidence type="ECO:0000256" key="4">
    <source>
        <dbReference type="ARBA" id="ARBA00022837"/>
    </source>
</evidence>
<evidence type="ECO:0000313" key="13">
    <source>
        <dbReference type="Proteomes" id="UP000005237"/>
    </source>
</evidence>
<dbReference type="SMART" id="SM00112">
    <property type="entry name" value="CA"/>
    <property type="match status" value="8"/>
</dbReference>
<evidence type="ECO:0000256" key="7">
    <source>
        <dbReference type="PROSITE-ProRule" id="PRU00043"/>
    </source>
</evidence>
<dbReference type="InterPro" id="IPR020894">
    <property type="entry name" value="Cadherin_CS"/>
</dbReference>
<feature type="domain" description="Cadherin" evidence="11">
    <location>
        <begin position="1065"/>
        <end position="1183"/>
    </location>
</feature>
<feature type="signal peptide" evidence="10">
    <location>
        <begin position="1"/>
        <end position="20"/>
    </location>
</feature>
<evidence type="ECO:0000256" key="1">
    <source>
        <dbReference type="ARBA" id="ARBA00004370"/>
    </source>
</evidence>
<dbReference type="InterPro" id="IPR002126">
    <property type="entry name" value="Cadherin-like_dom"/>
</dbReference>
<dbReference type="FunFam" id="2.60.40.60:FF:000379">
    <property type="entry name" value="CaDHerin family"/>
    <property type="match status" value="1"/>
</dbReference>
<dbReference type="GO" id="GO:0005886">
    <property type="term" value="C:plasma membrane"/>
    <property type="evidence" value="ECO:0007669"/>
    <property type="project" value="InterPro"/>
</dbReference>
<dbReference type="GO" id="GO:0005509">
    <property type="term" value="F:calcium ion binding"/>
    <property type="evidence" value="ECO:0007669"/>
    <property type="project" value="UniProtKB-UniRule"/>
</dbReference>
<keyword evidence="13" id="KW-1185">Reference proteome</keyword>
<keyword evidence="4 7" id="KW-0106">Calcium</keyword>
<feature type="compositionally biased region" description="Acidic residues" evidence="8">
    <location>
        <begin position="567"/>
        <end position="580"/>
    </location>
</feature>
<dbReference type="FunFam" id="2.60.40.60:FF:000315">
    <property type="entry name" value="CaDHerin family"/>
    <property type="match status" value="1"/>
</dbReference>
<evidence type="ECO:0000259" key="11">
    <source>
        <dbReference type="PROSITE" id="PS50268"/>
    </source>
</evidence>
<feature type="transmembrane region" description="Helical" evidence="9">
    <location>
        <begin position="1292"/>
        <end position="1316"/>
    </location>
</feature>
<dbReference type="Proteomes" id="UP000005237">
    <property type="component" value="Unassembled WGS sequence"/>
</dbReference>
<protein>
    <recommendedName>
        <fullName evidence="11">Cadherin domain-containing protein</fullName>
    </recommendedName>
</protein>
<feature type="region of interest" description="Disordered" evidence="8">
    <location>
        <begin position="700"/>
        <end position="720"/>
    </location>
</feature>
<evidence type="ECO:0000256" key="3">
    <source>
        <dbReference type="ARBA" id="ARBA00022737"/>
    </source>
</evidence>
<feature type="domain" description="Cadherin" evidence="11">
    <location>
        <begin position="833"/>
        <end position="944"/>
    </location>
</feature>
<feature type="domain" description="Cadherin" evidence="11">
    <location>
        <begin position="176"/>
        <end position="265"/>
    </location>
</feature>
<keyword evidence="10" id="KW-0732">Signal</keyword>
<reference evidence="13" key="1">
    <citation type="submission" date="2010-08" db="EMBL/GenBank/DDBJ databases">
        <authorList>
            <consortium name="Caenorhabditis japonica Sequencing Consortium"/>
            <person name="Wilson R.K."/>
        </authorList>
    </citation>
    <scope>NUCLEOTIDE SEQUENCE [LARGE SCALE GENOMIC DNA]</scope>
    <source>
        <strain evidence="13">DF5081</strain>
    </source>
</reference>
<dbReference type="Pfam" id="PF00028">
    <property type="entry name" value="Cadherin"/>
    <property type="match status" value="4"/>
</dbReference>
<evidence type="ECO:0000256" key="9">
    <source>
        <dbReference type="SAM" id="Phobius"/>
    </source>
</evidence>
<keyword evidence="2 9" id="KW-0812">Transmembrane</keyword>
<feature type="domain" description="Cadherin" evidence="11">
    <location>
        <begin position="727"/>
        <end position="832"/>
    </location>
</feature>
<evidence type="ECO:0000256" key="5">
    <source>
        <dbReference type="ARBA" id="ARBA00022989"/>
    </source>
</evidence>
<dbReference type="PANTHER" id="PTHR24026">
    <property type="entry name" value="FAT ATYPICAL CADHERIN-RELATED"/>
    <property type="match status" value="1"/>
</dbReference>
<keyword evidence="5 9" id="KW-1133">Transmembrane helix</keyword>
<feature type="domain" description="Cadherin" evidence="11">
    <location>
        <begin position="406"/>
        <end position="502"/>
    </location>
</feature>
<reference evidence="12" key="2">
    <citation type="submission" date="2022-06" db="UniProtKB">
        <authorList>
            <consortium name="EnsemblMetazoa"/>
        </authorList>
    </citation>
    <scope>IDENTIFICATION</scope>
    <source>
        <strain evidence="12">DF5081</strain>
    </source>
</reference>
<dbReference type="PRINTS" id="PR00205">
    <property type="entry name" value="CADHERIN"/>
</dbReference>
<dbReference type="Gene3D" id="2.60.40.60">
    <property type="entry name" value="Cadherins"/>
    <property type="match status" value="8"/>
</dbReference>
<keyword evidence="6 9" id="KW-0472">Membrane</keyword>
<feature type="domain" description="Cadherin" evidence="11">
    <location>
        <begin position="38"/>
        <end position="158"/>
    </location>
</feature>
<feature type="compositionally biased region" description="Pro residues" evidence="8">
    <location>
        <begin position="703"/>
        <end position="720"/>
    </location>
</feature>
<dbReference type="InterPro" id="IPR015919">
    <property type="entry name" value="Cadherin-like_sf"/>
</dbReference>
<dbReference type="CDD" id="cd11304">
    <property type="entry name" value="Cadherin_repeat"/>
    <property type="match status" value="8"/>
</dbReference>
<proteinExistence type="predicted"/>
<dbReference type="PROSITE" id="PS00232">
    <property type="entry name" value="CADHERIN_1"/>
    <property type="match status" value="3"/>
</dbReference>
<dbReference type="PROSITE" id="PS50268">
    <property type="entry name" value="CADHERIN_2"/>
    <property type="match status" value="8"/>
</dbReference>
<feature type="chain" id="PRO_5035751890" description="Cadherin domain-containing protein" evidence="10">
    <location>
        <begin position="21"/>
        <end position="1467"/>
    </location>
</feature>
<name>A0A8R1HGW6_CAEJA</name>
<evidence type="ECO:0000256" key="10">
    <source>
        <dbReference type="SAM" id="SignalP"/>
    </source>
</evidence>
<dbReference type="GO" id="GO:0007156">
    <property type="term" value="P:homophilic cell adhesion via plasma membrane adhesion molecules"/>
    <property type="evidence" value="ECO:0007669"/>
    <property type="project" value="InterPro"/>
</dbReference>
<evidence type="ECO:0000256" key="6">
    <source>
        <dbReference type="ARBA" id="ARBA00023136"/>
    </source>
</evidence>
<comment type="subcellular location">
    <subcellularLocation>
        <location evidence="1">Membrane</location>
    </subcellularLocation>
</comment>
<dbReference type="EnsemblMetazoa" id="CJA01131a.1">
    <property type="protein sequence ID" value="CJA01131a.1"/>
    <property type="gene ID" value="WBGene00120336"/>
</dbReference>
<dbReference type="SUPFAM" id="SSF49313">
    <property type="entry name" value="Cadherin-like"/>
    <property type="match status" value="8"/>
</dbReference>
<organism evidence="12 13">
    <name type="scientific">Caenorhabditis japonica</name>
    <dbReference type="NCBI Taxonomy" id="281687"/>
    <lineage>
        <taxon>Eukaryota</taxon>
        <taxon>Metazoa</taxon>
        <taxon>Ecdysozoa</taxon>
        <taxon>Nematoda</taxon>
        <taxon>Chromadorea</taxon>
        <taxon>Rhabditida</taxon>
        <taxon>Rhabditina</taxon>
        <taxon>Rhabditomorpha</taxon>
        <taxon>Rhabditoidea</taxon>
        <taxon>Rhabditidae</taxon>
        <taxon>Peloderinae</taxon>
        <taxon>Caenorhabditis</taxon>
    </lineage>
</organism>
<evidence type="ECO:0000256" key="8">
    <source>
        <dbReference type="SAM" id="MobiDB-lite"/>
    </source>
</evidence>
<feature type="compositionally biased region" description="Polar residues" evidence="8">
    <location>
        <begin position="533"/>
        <end position="546"/>
    </location>
</feature>
<accession>A0A8R1HGW6</accession>
<feature type="domain" description="Cadherin" evidence="11">
    <location>
        <begin position="291"/>
        <end position="390"/>
    </location>
</feature>
<dbReference type="FunFam" id="2.60.40.60:FF:000302">
    <property type="entry name" value="CaDHerin family"/>
    <property type="match status" value="1"/>
</dbReference>
<sequence length="1467" mass="160282">MKRIPTISFLLLLLFHSINSQNNVVDQPIPSNYAPVLQVSSTEGFLAETAEIGTTVRISPNMQSESLQILVNDDDLQPGMPPATYQYILTGLGASIFAVDQRGYVYLNVPKIDADPPNPSTYQLNVEAREVNTLPARRSEPVTITIHILDVNDNSPQFEQPIYMANTTSSGAERDVVKVIATDIDSGPFGQLSYSIAQVTNGAEDKFRYEPSTNMLMATGELIAGERYQVVIEATDGGGRSSQAIVIVLATDPLQSTFSSLAPLPGMETFLPNPIAMATTPGRTSAETEETIQTFVTEVNENTPPNTVVVSLGDDTSSELTYFNIVGGNEEGKFAVDDKGTIVTASELDREKTAMYSLQVETRSRSPDQHLYWTLVQVTVMDVNDNAPVFTDPQPIRLRLSIDDIEQLTANMIVGKIGVEDADADDNGRLELRIMPPHNKLFAISNNGILSVNGDFTADHFGEHELTVVARDHGEPSLETRATVQTSIFGTLITMATVAPTNEVFEYTSSVEEESVTPIDPSLQEVSSKNNQIFSSFPTSPAQQHTVAPEFPQFPTFPTLGPHPQIDEEAESEAEEEEVEYPVSLPAQPTTVPPDYSEDYGQQIEASTTASANVEIIENTVSSAETFAPESTPSTTTITTTWPEIAQFSTESFEKSSETFAPTAPTFVDTTQSFENVPEIAENVLESGEFSSQEVPIPTTKMAPPPPLPTTTTQAPPPPKRLAPVFKPAQITVQIDENESEVEITKAHATYPDGASGSITYVLHKGDPTLFSVASYSGSVRLLRALDAELNSTVTIQVSTAEAQILEVDPKLAHFVSITINVADRNDWIPNFESASYEFDVKEDTLPGTIVGQVAAFDQDRDDPNNRIRYRLMSAGGLEAHFNVNAESGLITLARPIDAFAGEKITLRIEGADSGMPPLSSTTTVLINVVATSSHLIPDASPVSNTPNDGELQFSLRNYTASVSEAVRPPHLVQVLTVINKPADTRFIICNIVSGNYRGAFGVTAGNDGNCELRTQMELDRETVERYLLNVTVTAGSQTDYALISITVLDVNDNVPRFVYDSDLGLTTYFGAVSSQANAFTRVTTVKAEDADLGNSSVVNYALDPLSAHSKYFSISPFGEISTKQSMTTILSRNRLQFFEFRVSACDSPISGQQLCSKADVVVNVITAVNRFKMIIHGLNPQQLKKHEKDLVKSIRQFTGSCNLLTIEKMIEHTAVENQIRTDIYWYAVNPTTKKICKKQDIRKLFETPNVQLIAGKVQPWFKLERISEDAGEDGALTSGGLLSTNWKTSSILLIILAATVALGAIVGICAVCVFWNRYKTAQRDASTFSHSFPQKLGPPGPLIYHPNMGHMDHQRADYDYETQNVNMLISDEDLTMKSGSIGVPAHQRVNMGAGPPGNGNGQNYRTYGYRPAHSTTYEGDFSIEESMYAINPSGRLDPVTKRIQTIVIPTPDYHQRTHPNQHKSIL</sequence>
<dbReference type="PANTHER" id="PTHR24026:SF135">
    <property type="entry name" value="CADHERIN DOMAIN-CONTAINING PROTEIN"/>
    <property type="match status" value="1"/>
</dbReference>